<proteinExistence type="predicted"/>
<organism evidence="2">
    <name type="scientific">Paraprevotella clara</name>
    <dbReference type="NCBI Taxonomy" id="454154"/>
    <lineage>
        <taxon>Bacteria</taxon>
        <taxon>Pseudomonadati</taxon>
        <taxon>Bacteroidota</taxon>
        <taxon>Bacteroidia</taxon>
        <taxon>Bacteroidales</taxon>
        <taxon>Prevotellaceae</taxon>
        <taxon>Paraprevotella</taxon>
    </lineage>
</organism>
<keyword evidence="1" id="KW-0732">Signal</keyword>
<dbReference type="AlphaFoldDB" id="A0A6N3DBB8"/>
<feature type="signal peptide" evidence="1">
    <location>
        <begin position="1"/>
        <end position="23"/>
    </location>
</feature>
<protein>
    <submittedName>
        <fullName evidence="2">Uncharacterized protein</fullName>
    </submittedName>
</protein>
<dbReference type="EMBL" id="CACRUT010000015">
    <property type="protein sequence ID" value="VYU24449.1"/>
    <property type="molecule type" value="Genomic_DNA"/>
</dbReference>
<reference evidence="2" key="1">
    <citation type="submission" date="2019-11" db="EMBL/GenBank/DDBJ databases">
        <authorList>
            <person name="Feng L."/>
        </authorList>
    </citation>
    <scope>NUCLEOTIDE SEQUENCE</scope>
    <source>
        <strain evidence="2">PclaraLFYP37</strain>
    </source>
</reference>
<gene>
    <name evidence="2" type="ORF">PCLFYP37_02290</name>
</gene>
<accession>A0A6N3DBB8</accession>
<name>A0A6N3DBB8_9BACT</name>
<evidence type="ECO:0000256" key="1">
    <source>
        <dbReference type="SAM" id="SignalP"/>
    </source>
</evidence>
<dbReference type="RefSeq" id="WP_412442700.1">
    <property type="nucleotide sequence ID" value="NZ_CACRUT010000015.1"/>
</dbReference>
<feature type="chain" id="PRO_5026879493" evidence="1">
    <location>
        <begin position="24"/>
        <end position="1218"/>
    </location>
</feature>
<sequence length="1218" mass="135786">MRNNLLVAMALCSATSSTLPLWASENWPDPALTFVEPNLTPDETGGGVYYVYHVATQKFMCDGNWKNNWGTELVVADEGKKVTLSWGQDYELSRRPAIDPAYMDAYGWRMSMKDGKTSKGLHEFYIQSSLVLCVDHDKQGHILWKIMKQDNGAYRIKIADEDPLYGAKSDYANTLVGIDEGDTGVNPLIIEGVAGIVNPSYDWKFVEPDVYDIYQAKKKLQAQLDAADAANFKDIANYANLYKNDKATVEELDKATEDLKTDILNFKYNSATATHPIDVTELISNPSFTDNDEGWNKWRETTNEQDNFSRKTGSVRTASDGTEISNFFERWNPSSPQKDWSITQDLSELPDGKYRLKAYVFCQINAGDTQAEGRYLYARTLTGESRQKAEISQDQVFTPFTLDFSVVGGTATIGFRVEGANSQWTAVDNFSLQFLGKEGASTLQDVLKQNISNAEAKYAEYMSANETFSKAGQQKYEETIKVAKEAASNSQLDDETLMEIITSVQLRMDSLALDIEAYKTLQAKTEELETAYDESPYAEVGLPIYEDYLDELLDSYSQKTFNPNEVDSIQPRADRIMRSAVVESLKSPDGIRDATGLFTNMSFTNGTSGWTKSGSGQFSSKSNRIVEVWNAKESDCEVYQELTGLPEGSYKITMQGYYNPSIANSNGWEENWGAEGDTSNDILASLVANSASVRLQHIMNRPLEESEMLGTDGYTQITWTEDAKYKDKWLAWSSVAAMDLFESDETNYLNTVTCYVSEDGKLRIGVKVDGSVINWSNSRVFFDNFKVEYLGADDLSGAISAVNALIQNATELLNREDLTTVEAKEGLRKAIETANQAVEAGLTLESYTEQVASLNKSIETAREAMDAATQFDVLVTYHDSKLTGEGDYSYEKYIGTDEFNAFEDLIANKMLPAVENLQSIAQINEFTIEITAAYNRMVAAVIDMTGASIHTEVDMTSVLQTPSFSEIDGEGKEIGSIQGWITNGNQYAMSANNYEFYNLKEADIHQTVYGLPKGYYRLAYNGLYRAGDLTPAALSRREGKEPLNASVYVEAGEGKWNEPLASIFDGMGEYKYTSDDKVLPDSLFPNSNALYHIVVNHVKSADLAFQDGLYAGDFAFYVAEDGQPVTIGVRKDSLVANDWTIFDNFKLVYYGDGDSNRPEDFISSVEGTVSDGTATIVYSTWYTINGVRVAEPKRRGIYIRQDMMSDGTRKTVKVMIRE</sequence>
<evidence type="ECO:0000313" key="2">
    <source>
        <dbReference type="EMBL" id="VYU24449.1"/>
    </source>
</evidence>
<dbReference type="Gene3D" id="2.60.120.260">
    <property type="entry name" value="Galactose-binding domain-like"/>
    <property type="match status" value="1"/>
</dbReference>